<reference evidence="1" key="1">
    <citation type="submission" date="2018-02" db="EMBL/GenBank/DDBJ databases">
        <title>Rhizophora mucronata_Transcriptome.</title>
        <authorList>
            <person name="Meera S.P."/>
            <person name="Sreeshan A."/>
            <person name="Augustine A."/>
        </authorList>
    </citation>
    <scope>NUCLEOTIDE SEQUENCE</scope>
    <source>
        <tissue evidence="1">Leaf</tissue>
    </source>
</reference>
<proteinExistence type="predicted"/>
<protein>
    <submittedName>
        <fullName evidence="1">Uncharacterized protein</fullName>
    </submittedName>
</protein>
<evidence type="ECO:0000313" key="1">
    <source>
        <dbReference type="EMBL" id="MBX56652.1"/>
    </source>
</evidence>
<accession>A0A2P2PPH1</accession>
<dbReference type="AlphaFoldDB" id="A0A2P2PPH1"/>
<name>A0A2P2PPH1_RHIMU</name>
<organism evidence="1">
    <name type="scientific">Rhizophora mucronata</name>
    <name type="common">Asiatic mangrove</name>
    <dbReference type="NCBI Taxonomy" id="61149"/>
    <lineage>
        <taxon>Eukaryota</taxon>
        <taxon>Viridiplantae</taxon>
        <taxon>Streptophyta</taxon>
        <taxon>Embryophyta</taxon>
        <taxon>Tracheophyta</taxon>
        <taxon>Spermatophyta</taxon>
        <taxon>Magnoliopsida</taxon>
        <taxon>eudicotyledons</taxon>
        <taxon>Gunneridae</taxon>
        <taxon>Pentapetalae</taxon>
        <taxon>rosids</taxon>
        <taxon>fabids</taxon>
        <taxon>Malpighiales</taxon>
        <taxon>Rhizophoraceae</taxon>
        <taxon>Rhizophora</taxon>
    </lineage>
</organism>
<dbReference type="EMBL" id="GGEC01076168">
    <property type="protein sequence ID" value="MBX56652.1"/>
    <property type="molecule type" value="Transcribed_RNA"/>
</dbReference>
<sequence>MGPPTKKTRKTNFLYSSGLLSMKATAHWETCPT</sequence>